<dbReference type="InterPro" id="IPR036291">
    <property type="entry name" value="NAD(P)-bd_dom_sf"/>
</dbReference>
<protein>
    <recommendedName>
        <fullName evidence="3">NAD-dependent epimerase/dehydratase domain-containing protein</fullName>
    </recommendedName>
</protein>
<dbReference type="InterPro" id="IPR001509">
    <property type="entry name" value="Epimerase_deHydtase"/>
</dbReference>
<dbReference type="AlphaFoldDB" id="A0A8K0JGB9"/>
<dbReference type="PANTHER" id="PTHR43103:SF3">
    <property type="entry name" value="ADP-L-GLYCERO-D-MANNO-HEPTOSE-6-EPIMERASE"/>
    <property type="match status" value="1"/>
</dbReference>
<keyword evidence="1" id="KW-0521">NADP</keyword>
<evidence type="ECO:0000259" key="3">
    <source>
        <dbReference type="Pfam" id="PF01370"/>
    </source>
</evidence>
<dbReference type="Proteomes" id="UP000812966">
    <property type="component" value="Unassembled WGS sequence"/>
</dbReference>
<proteinExistence type="predicted"/>
<evidence type="ECO:0000256" key="1">
    <source>
        <dbReference type="ARBA" id="ARBA00022857"/>
    </source>
</evidence>
<reference evidence="4" key="1">
    <citation type="submission" date="2020-04" db="EMBL/GenBank/DDBJ databases">
        <title>Analysis of mating type loci in Filobasidium floriforme.</title>
        <authorList>
            <person name="Nowrousian M."/>
        </authorList>
    </citation>
    <scope>NUCLEOTIDE SEQUENCE</scope>
    <source>
        <strain evidence="4">CBS 6242</strain>
    </source>
</reference>
<dbReference type="OrthoDB" id="16464at2759"/>
<dbReference type="SUPFAM" id="SSF51735">
    <property type="entry name" value="NAD(P)-binding Rossmann-fold domains"/>
    <property type="match status" value="1"/>
</dbReference>
<feature type="domain" description="NAD-dependent epimerase/dehydratase" evidence="3">
    <location>
        <begin position="16"/>
        <end position="227"/>
    </location>
</feature>
<dbReference type="PANTHER" id="PTHR43103">
    <property type="entry name" value="NUCLEOSIDE-DIPHOSPHATE-SUGAR EPIMERASE"/>
    <property type="match status" value="1"/>
</dbReference>
<keyword evidence="5" id="KW-1185">Reference proteome</keyword>
<accession>A0A8K0JGB9</accession>
<gene>
    <name evidence="4" type="ORF">FFLO_05808</name>
</gene>
<dbReference type="Gene3D" id="3.90.25.10">
    <property type="entry name" value="UDP-galactose 4-epimerase, domain 1"/>
    <property type="match status" value="1"/>
</dbReference>
<evidence type="ECO:0000256" key="2">
    <source>
        <dbReference type="ARBA" id="ARBA00023277"/>
    </source>
</evidence>
<sequence>MSSNSALTFPTHIKTVLITGASGFVGRKLVQLLLADHPHLRLITTDIHRPPTYGIEDEEKLVAVAVDLADKEQVGSLFGYGPVQGVFALHGIMSGQSEKDFTLGYAINLYSHLNLIAATTEHAQKQSRGGESVKPVYVNVSSLAVYGGEKATPSSTVVPEDTPLIPETSYGVCKNVIEMIVYDHARKGFLAARTVRLPTVCVRTGAPSSAASSFISSLIREPLQGQPAVCPIASSPEDPILEEMGIYVTRTKTVVRNIAYAMGLSDEEVVGRVGKLRTMNLPGIKINTRVILDALQKFGGDKATSLVSYSKDPAVIAICETWAGDYDSSAVEALGFQVDSRETGYEDAVRDFVEELKKD</sequence>
<dbReference type="Pfam" id="PF01370">
    <property type="entry name" value="Epimerase"/>
    <property type="match status" value="1"/>
</dbReference>
<comment type="caution">
    <text evidence="4">The sequence shown here is derived from an EMBL/GenBank/DDBJ whole genome shotgun (WGS) entry which is preliminary data.</text>
</comment>
<dbReference type="EMBL" id="JABELV010000158">
    <property type="protein sequence ID" value="KAG7529046.1"/>
    <property type="molecule type" value="Genomic_DNA"/>
</dbReference>
<name>A0A8K0JGB9_9TREE</name>
<dbReference type="Gene3D" id="3.40.50.720">
    <property type="entry name" value="NAD(P)-binding Rossmann-like Domain"/>
    <property type="match status" value="1"/>
</dbReference>
<organism evidence="4 5">
    <name type="scientific">Filobasidium floriforme</name>
    <dbReference type="NCBI Taxonomy" id="5210"/>
    <lineage>
        <taxon>Eukaryota</taxon>
        <taxon>Fungi</taxon>
        <taxon>Dikarya</taxon>
        <taxon>Basidiomycota</taxon>
        <taxon>Agaricomycotina</taxon>
        <taxon>Tremellomycetes</taxon>
        <taxon>Filobasidiales</taxon>
        <taxon>Filobasidiaceae</taxon>
        <taxon>Filobasidium</taxon>
    </lineage>
</organism>
<keyword evidence="2" id="KW-0119">Carbohydrate metabolism</keyword>
<evidence type="ECO:0000313" key="5">
    <source>
        <dbReference type="Proteomes" id="UP000812966"/>
    </source>
</evidence>
<evidence type="ECO:0000313" key="4">
    <source>
        <dbReference type="EMBL" id="KAG7529046.1"/>
    </source>
</evidence>